<evidence type="ECO:0000313" key="2">
    <source>
        <dbReference type="EMBL" id="CCF85035.1"/>
    </source>
</evidence>
<organism evidence="2 3">
    <name type="scientific">Nitrolancea hollandica Lb</name>
    <dbReference type="NCBI Taxonomy" id="1129897"/>
    <lineage>
        <taxon>Bacteria</taxon>
        <taxon>Pseudomonadati</taxon>
        <taxon>Thermomicrobiota</taxon>
        <taxon>Thermomicrobia</taxon>
        <taxon>Sphaerobacterales</taxon>
        <taxon>Sphaerobacterineae</taxon>
        <taxon>Sphaerobacteraceae</taxon>
        <taxon>Nitrolancea</taxon>
    </lineage>
</organism>
<proteinExistence type="predicted"/>
<dbReference type="Proteomes" id="UP000004221">
    <property type="component" value="Unassembled WGS sequence"/>
</dbReference>
<sequence length="40" mass="4298">MHSQRASGDGMRNQGVTMAHQTTEKSLGRGGEALANGLRW</sequence>
<protein>
    <submittedName>
        <fullName evidence="2">Uncharacterized protein</fullName>
    </submittedName>
</protein>
<reference evidence="2 3" key="1">
    <citation type="journal article" date="2012" name="ISME J.">
        <title>Nitrification expanded: discovery, physiology and genomics of a nitrite-oxidizing bacterium from the phylum Chloroflexi.</title>
        <authorList>
            <person name="Sorokin D.Y."/>
            <person name="Lucker S."/>
            <person name="Vejmelkova D."/>
            <person name="Kostrikina N.A."/>
            <person name="Kleerebezem R."/>
            <person name="Rijpstra W.I."/>
            <person name="Damste J.S."/>
            <person name="Le Paslier D."/>
            <person name="Muyzer G."/>
            <person name="Wagner M."/>
            <person name="van Loosdrecht M.C."/>
            <person name="Daims H."/>
        </authorList>
    </citation>
    <scope>NUCLEOTIDE SEQUENCE [LARGE SCALE GENOMIC DNA]</scope>
    <source>
        <strain evidence="3">none</strain>
    </source>
</reference>
<evidence type="ECO:0000313" key="3">
    <source>
        <dbReference type="Proteomes" id="UP000004221"/>
    </source>
</evidence>
<dbReference type="AlphaFoldDB" id="I4EK23"/>
<keyword evidence="3" id="KW-1185">Reference proteome</keyword>
<accession>I4EK23</accession>
<comment type="caution">
    <text evidence="2">The sequence shown here is derived from an EMBL/GenBank/DDBJ whole genome shotgun (WGS) entry which is preliminary data.</text>
</comment>
<name>I4EK23_9BACT</name>
<feature type="region of interest" description="Disordered" evidence="1">
    <location>
        <begin position="1"/>
        <end position="40"/>
    </location>
</feature>
<gene>
    <name evidence="2" type="ORF">NITHO_4360005</name>
</gene>
<dbReference type="EMBL" id="CAGS01000375">
    <property type="protein sequence ID" value="CCF85035.1"/>
    <property type="molecule type" value="Genomic_DNA"/>
</dbReference>
<evidence type="ECO:0000256" key="1">
    <source>
        <dbReference type="SAM" id="MobiDB-lite"/>
    </source>
</evidence>